<proteinExistence type="predicted"/>
<keyword evidence="4" id="KW-1185">Reference proteome</keyword>
<protein>
    <submittedName>
        <fullName evidence="3">Response regulator</fullName>
    </submittedName>
</protein>
<dbReference type="SUPFAM" id="SSF52172">
    <property type="entry name" value="CheY-like"/>
    <property type="match status" value="1"/>
</dbReference>
<sequence length="143" mass="15272">MQQDPTTTTTAGQPGAALSVLVVDDDAFSQEVFRKSLTHWGIRHIHTAGDGREGMQVLAGLNPPPDFLICDIFMPDMDGIEFVGALARQHYQGGLILVTGSNNDMLDVAREIATLSGLNLRGVFVKPLLKQALGEAMGLVAEA</sequence>
<evidence type="ECO:0000313" key="4">
    <source>
        <dbReference type="Proteomes" id="UP000260665"/>
    </source>
</evidence>
<dbReference type="Pfam" id="PF00072">
    <property type="entry name" value="Response_reg"/>
    <property type="match status" value="1"/>
</dbReference>
<evidence type="ECO:0000259" key="2">
    <source>
        <dbReference type="PROSITE" id="PS50110"/>
    </source>
</evidence>
<dbReference type="InterPro" id="IPR011006">
    <property type="entry name" value="CheY-like_superfamily"/>
</dbReference>
<comment type="caution">
    <text evidence="3">The sequence shown here is derived from an EMBL/GenBank/DDBJ whole genome shotgun (WGS) entry which is preliminary data.</text>
</comment>
<organism evidence="3 4">
    <name type="scientific">Rhodoferax lacus</name>
    <dbReference type="NCBI Taxonomy" id="2184758"/>
    <lineage>
        <taxon>Bacteria</taxon>
        <taxon>Pseudomonadati</taxon>
        <taxon>Pseudomonadota</taxon>
        <taxon>Betaproteobacteria</taxon>
        <taxon>Burkholderiales</taxon>
        <taxon>Comamonadaceae</taxon>
        <taxon>Rhodoferax</taxon>
    </lineage>
</organism>
<name>A0A3E1R8M2_9BURK</name>
<reference evidence="3 4" key="1">
    <citation type="submission" date="2018-05" db="EMBL/GenBank/DDBJ databases">
        <title>Rhodoferax soyangensis sp.nov., isolated from an oligotrophic freshwater lake.</title>
        <authorList>
            <person name="Park M."/>
        </authorList>
    </citation>
    <scope>NUCLEOTIDE SEQUENCE [LARGE SCALE GENOMIC DNA]</scope>
    <source>
        <strain evidence="3 4">IMCC26218</strain>
    </source>
</reference>
<dbReference type="InterPro" id="IPR052048">
    <property type="entry name" value="ST_Response_Regulator"/>
</dbReference>
<accession>A0A3E1R8M2</accession>
<feature type="modified residue" description="4-aspartylphosphate" evidence="1">
    <location>
        <position position="71"/>
    </location>
</feature>
<dbReference type="PANTHER" id="PTHR43228">
    <property type="entry name" value="TWO-COMPONENT RESPONSE REGULATOR"/>
    <property type="match status" value="1"/>
</dbReference>
<evidence type="ECO:0000313" key="3">
    <source>
        <dbReference type="EMBL" id="RFO95714.1"/>
    </source>
</evidence>
<dbReference type="AlphaFoldDB" id="A0A3E1R8M2"/>
<keyword evidence="1" id="KW-0597">Phosphoprotein</keyword>
<feature type="domain" description="Response regulatory" evidence="2">
    <location>
        <begin position="19"/>
        <end position="141"/>
    </location>
</feature>
<dbReference type="OrthoDB" id="8909676at2"/>
<dbReference type="Gene3D" id="3.40.50.2300">
    <property type="match status" value="1"/>
</dbReference>
<dbReference type="GO" id="GO:0000160">
    <property type="term" value="P:phosphorelay signal transduction system"/>
    <property type="evidence" value="ECO:0007669"/>
    <property type="project" value="InterPro"/>
</dbReference>
<dbReference type="InterPro" id="IPR001789">
    <property type="entry name" value="Sig_transdc_resp-reg_receiver"/>
</dbReference>
<dbReference type="SMART" id="SM00448">
    <property type="entry name" value="REC"/>
    <property type="match status" value="1"/>
</dbReference>
<dbReference type="PROSITE" id="PS50110">
    <property type="entry name" value="RESPONSE_REGULATORY"/>
    <property type="match status" value="1"/>
</dbReference>
<dbReference type="PANTHER" id="PTHR43228:SF1">
    <property type="entry name" value="TWO-COMPONENT RESPONSE REGULATOR ARR22"/>
    <property type="match status" value="1"/>
</dbReference>
<evidence type="ECO:0000256" key="1">
    <source>
        <dbReference type="PROSITE-ProRule" id="PRU00169"/>
    </source>
</evidence>
<dbReference type="EMBL" id="QFZK01000013">
    <property type="protein sequence ID" value="RFO95714.1"/>
    <property type="molecule type" value="Genomic_DNA"/>
</dbReference>
<gene>
    <name evidence="3" type="ORF">DIC66_17120</name>
</gene>
<dbReference type="Proteomes" id="UP000260665">
    <property type="component" value="Unassembled WGS sequence"/>
</dbReference>
<dbReference type="RefSeq" id="WP_117179319.1">
    <property type="nucleotide sequence ID" value="NZ_QFZK01000013.1"/>
</dbReference>